<dbReference type="InterPro" id="IPR001214">
    <property type="entry name" value="SET_dom"/>
</dbReference>
<accession>A0A915HS33</accession>
<keyword evidence="4" id="KW-1185">Reference proteome</keyword>
<evidence type="ECO:0000259" key="3">
    <source>
        <dbReference type="PROSITE" id="PS50280"/>
    </source>
</evidence>
<dbReference type="Gene3D" id="2.170.270.10">
    <property type="entry name" value="SET domain"/>
    <property type="match status" value="1"/>
</dbReference>
<keyword evidence="2" id="KW-1133">Transmembrane helix</keyword>
<reference evidence="5" key="1">
    <citation type="submission" date="2022-11" db="UniProtKB">
        <authorList>
            <consortium name="WormBaseParasite"/>
        </authorList>
    </citation>
    <scope>IDENTIFICATION</scope>
</reference>
<feature type="transmembrane region" description="Helical" evidence="2">
    <location>
        <begin position="6"/>
        <end position="28"/>
    </location>
</feature>
<dbReference type="WBParaSite" id="nRc.2.0.1.t04733-RA">
    <property type="protein sequence ID" value="nRc.2.0.1.t04733-RA"/>
    <property type="gene ID" value="nRc.2.0.1.g04733"/>
</dbReference>
<dbReference type="PROSITE" id="PS50280">
    <property type="entry name" value="SET"/>
    <property type="match status" value="1"/>
</dbReference>
<dbReference type="Proteomes" id="UP000887565">
    <property type="component" value="Unplaced"/>
</dbReference>
<evidence type="ECO:0000256" key="1">
    <source>
        <dbReference type="SAM" id="MobiDB-lite"/>
    </source>
</evidence>
<feature type="compositionally biased region" description="Basic and acidic residues" evidence="1">
    <location>
        <begin position="284"/>
        <end position="307"/>
    </location>
</feature>
<sequence>MYSKLAYSSLGICLISALLNYLYVNYLAEEHFLSLKLKSYADESWVKECKEYILEYLPDWQNDSFTPTVARCDSVCSKIGANPWNILFDAECRTYPFIVTDGDTSPKRLQDENITYAAASMPCFLYLDKSTIVGAGRGIFTRVKLPKGLIMGPYTGYIRSAYGEEGEIAKNGGYAWRVNRWDEDGEEDDFYIDGIEESDSNYLRFVNSARYEEEQNMYVLMFNDTVYYITYKDVDPGAELMVWYGKSYAEYLSIEVLENSTHDWDSDFAPKKDIVVCDSCPNSRQHEAENREEKETVHEDEHLHTEDGQNISHETSTVNFQHEEDILYDAVENEGEEHHKSEL</sequence>
<feature type="region of interest" description="Disordered" evidence="1">
    <location>
        <begin position="284"/>
        <end position="343"/>
    </location>
</feature>
<feature type="domain" description="SET" evidence="3">
    <location>
        <begin position="123"/>
        <end position="245"/>
    </location>
</feature>
<protein>
    <submittedName>
        <fullName evidence="5">SET domain-containing protein</fullName>
    </submittedName>
</protein>
<name>A0A915HS33_ROMCU</name>
<keyword evidence="2" id="KW-0812">Transmembrane</keyword>
<dbReference type="InterPro" id="IPR046341">
    <property type="entry name" value="SET_dom_sf"/>
</dbReference>
<feature type="compositionally biased region" description="Polar residues" evidence="1">
    <location>
        <begin position="308"/>
        <end position="320"/>
    </location>
</feature>
<dbReference type="SUPFAM" id="SSF82199">
    <property type="entry name" value="SET domain"/>
    <property type="match status" value="1"/>
</dbReference>
<evidence type="ECO:0000313" key="4">
    <source>
        <dbReference type="Proteomes" id="UP000887565"/>
    </source>
</evidence>
<evidence type="ECO:0000313" key="5">
    <source>
        <dbReference type="WBParaSite" id="nRc.2.0.1.t04733-RA"/>
    </source>
</evidence>
<keyword evidence="2" id="KW-0472">Membrane</keyword>
<organism evidence="4 5">
    <name type="scientific">Romanomermis culicivorax</name>
    <name type="common">Nematode worm</name>
    <dbReference type="NCBI Taxonomy" id="13658"/>
    <lineage>
        <taxon>Eukaryota</taxon>
        <taxon>Metazoa</taxon>
        <taxon>Ecdysozoa</taxon>
        <taxon>Nematoda</taxon>
        <taxon>Enoplea</taxon>
        <taxon>Dorylaimia</taxon>
        <taxon>Mermithida</taxon>
        <taxon>Mermithoidea</taxon>
        <taxon>Mermithidae</taxon>
        <taxon>Romanomermis</taxon>
    </lineage>
</organism>
<proteinExistence type="predicted"/>
<dbReference type="AlphaFoldDB" id="A0A915HS33"/>
<dbReference type="Pfam" id="PF21549">
    <property type="entry name" value="PRDM2_PR"/>
    <property type="match status" value="1"/>
</dbReference>
<evidence type="ECO:0000256" key="2">
    <source>
        <dbReference type="SAM" id="Phobius"/>
    </source>
</evidence>
<dbReference type="SMART" id="SM00317">
    <property type="entry name" value="SET"/>
    <property type="match status" value="1"/>
</dbReference>